<protein>
    <submittedName>
        <fullName evidence="1">Uncharacterized protein</fullName>
    </submittedName>
</protein>
<dbReference type="Proteomes" id="UP001500063">
    <property type="component" value="Unassembled WGS sequence"/>
</dbReference>
<organism evidence="1 2">
    <name type="scientific">Streptomyces blastmyceticus</name>
    <dbReference type="NCBI Taxonomy" id="68180"/>
    <lineage>
        <taxon>Bacteria</taxon>
        <taxon>Bacillati</taxon>
        <taxon>Actinomycetota</taxon>
        <taxon>Actinomycetes</taxon>
        <taxon>Kitasatosporales</taxon>
        <taxon>Streptomycetaceae</taxon>
        <taxon>Streptomyces</taxon>
    </lineage>
</organism>
<comment type="caution">
    <text evidence="1">The sequence shown here is derived from an EMBL/GenBank/DDBJ whole genome shotgun (WGS) entry which is preliminary data.</text>
</comment>
<keyword evidence="2" id="KW-1185">Reference proteome</keyword>
<reference evidence="1 2" key="1">
    <citation type="journal article" date="2019" name="Int. J. Syst. Evol. Microbiol.">
        <title>The Global Catalogue of Microorganisms (GCM) 10K type strain sequencing project: providing services to taxonomists for standard genome sequencing and annotation.</title>
        <authorList>
            <consortium name="The Broad Institute Genomics Platform"/>
            <consortium name="The Broad Institute Genome Sequencing Center for Infectious Disease"/>
            <person name="Wu L."/>
            <person name="Ma J."/>
        </authorList>
    </citation>
    <scope>NUCLEOTIDE SEQUENCE [LARGE SCALE GENOMIC DNA]</scope>
    <source>
        <strain evidence="1 2">JCM 4565</strain>
    </source>
</reference>
<gene>
    <name evidence="1" type="ORF">GCM10010319_11260</name>
</gene>
<name>A0ABN0WGK3_9ACTN</name>
<evidence type="ECO:0000313" key="2">
    <source>
        <dbReference type="Proteomes" id="UP001500063"/>
    </source>
</evidence>
<accession>A0ABN0WGK3</accession>
<proteinExistence type="predicted"/>
<dbReference type="EMBL" id="BAAABW010000005">
    <property type="protein sequence ID" value="GAA0337027.1"/>
    <property type="molecule type" value="Genomic_DNA"/>
</dbReference>
<evidence type="ECO:0000313" key="1">
    <source>
        <dbReference type="EMBL" id="GAA0337027.1"/>
    </source>
</evidence>
<sequence length="61" mass="6597">MRETVDTARAYGRTSGRMRELLWTDGTWRPRNSGGGASGCSVHLSGLPSLMGCDSGHEDWA</sequence>